<dbReference type="SUPFAM" id="SSF48452">
    <property type="entry name" value="TPR-like"/>
    <property type="match status" value="1"/>
</dbReference>
<proteinExistence type="predicted"/>
<name>A0ABU5F457_9BACT</name>
<evidence type="ECO:0000313" key="1">
    <source>
        <dbReference type="EMBL" id="MDY3561923.1"/>
    </source>
</evidence>
<reference evidence="2" key="1">
    <citation type="journal article" date="2023" name="Mar. Drugs">
        <title>Gemmata algarum, a Novel Planctomycete Isolated from an Algal Mat, Displays Antimicrobial Activity.</title>
        <authorList>
            <person name="Kumar G."/>
            <person name="Kallscheuer N."/>
            <person name="Kashif M."/>
            <person name="Ahamad S."/>
            <person name="Jagadeeshwari U."/>
            <person name="Pannikurungottu S."/>
            <person name="Haufschild T."/>
            <person name="Kabuu M."/>
            <person name="Sasikala C."/>
            <person name="Jogler C."/>
            <person name="Ramana C."/>
        </authorList>
    </citation>
    <scope>NUCLEOTIDE SEQUENCE [LARGE SCALE GENOMIC DNA]</scope>
    <source>
        <strain evidence="2">JC673</strain>
    </source>
</reference>
<gene>
    <name evidence="1" type="ORF">R5W23_003353</name>
</gene>
<accession>A0ABU5F457</accession>
<dbReference type="EMBL" id="JAXBLV010000202">
    <property type="protein sequence ID" value="MDY3561923.1"/>
    <property type="molecule type" value="Genomic_DNA"/>
</dbReference>
<dbReference type="Gene3D" id="1.25.40.10">
    <property type="entry name" value="Tetratricopeptide repeat domain"/>
    <property type="match status" value="1"/>
</dbReference>
<organism evidence="1 2">
    <name type="scientific">Gemmata algarum</name>
    <dbReference type="NCBI Taxonomy" id="2975278"/>
    <lineage>
        <taxon>Bacteria</taxon>
        <taxon>Pseudomonadati</taxon>
        <taxon>Planctomycetota</taxon>
        <taxon>Planctomycetia</taxon>
        <taxon>Gemmatales</taxon>
        <taxon>Gemmataceae</taxon>
        <taxon>Gemmata</taxon>
    </lineage>
</organism>
<sequence>MASSRLPPWAYAAVVVVCGLGTFALVGHFLGLFRSPAPVARAPGPDRLRLPSPIDPNGLPPHRAAKYAAARAALVPAFEAAFDGPARIHDTVLWAVEDYALFLAHPHPPDALVAHCREALRRAVVDGSKDPFVTFAEWRVGAEAGADTPGEAGFRFAEALGRTKYPAAYRLEAHLDAVDRSADLLERSPAERVAAAAQVRDALWAAFAEAARDPSPAAEALLLATARELVGRDAPVCGTPEENHTRAAAALTAAGAREHVRLALDGFHAARAGRAGTGPAARAALERARAAFQRAWELEPACPAAPTELIAVTAGLGLGADEARRWFARAVEADPDNPRAWAALADAVGPDRGGTVPDALAVARSCRERGAWDAGVPAAAAVTFEIARRHRPNFLTTADGWAEVQTFFDAWLAARPADWHARTLYARLATDAERYEIAVPLFEALKNRPRPGVFAGPDEFAAAAAQAYRGVEKTFGGAAPPSPYPGYSKLGEPERRTAARAARREWFARTYRDSFGAAYPADGPGRAEGLAALNAVADAEAPGFLSGGVADAAWGALERAVAAGCDDPLVATLHARFGAATGLGTGGGDKLRKAAARLAASRYPVAVRLPAALDITDPTAGGSADRLADLWPLFTSAAADSEPVARQELLRAADRLLVALPAGRSADGERLSAALAAGGDAYGSLVVSAAVLITAGWGEAAGPRRADAPRLRDARALLERAWRLAPERPEAPTRMLAVATGLREPRSVTERWFMRAGAANPDNYEALRWLVRYRVSAGDGDEGGWERLALRLIAHSIGRWEGGFGLLAFEIDLNVLETRHRGLLNNPRFWSQMEEVLQTWTQADPACRYAKTVYAQMAARAGQHVLANRLFRQLAGRPWPGVFTSPEAYREAAERSRRAAGGVQFD</sequence>
<comment type="caution">
    <text evidence="1">The sequence shown here is derived from an EMBL/GenBank/DDBJ whole genome shotgun (WGS) entry which is preliminary data.</text>
</comment>
<dbReference type="InterPro" id="IPR011990">
    <property type="entry name" value="TPR-like_helical_dom_sf"/>
</dbReference>
<evidence type="ECO:0000313" key="2">
    <source>
        <dbReference type="Proteomes" id="UP001272242"/>
    </source>
</evidence>
<protein>
    <recommendedName>
        <fullName evidence="3">DUF4034 domain-containing protein</fullName>
    </recommendedName>
</protein>
<dbReference type="RefSeq" id="WP_320688264.1">
    <property type="nucleotide sequence ID" value="NZ_JAXBLV010000202.1"/>
</dbReference>
<keyword evidence="2" id="KW-1185">Reference proteome</keyword>
<evidence type="ECO:0008006" key="3">
    <source>
        <dbReference type="Google" id="ProtNLM"/>
    </source>
</evidence>
<dbReference type="Proteomes" id="UP001272242">
    <property type="component" value="Unassembled WGS sequence"/>
</dbReference>